<protein>
    <recommendedName>
        <fullName evidence="3">Ribosome-recycling factor</fullName>
        <shortName evidence="3">RRF</shortName>
    </recommendedName>
    <alternativeName>
        <fullName evidence="3">Ribosome-releasing factor</fullName>
    </alternativeName>
</protein>
<dbReference type="Gene3D" id="3.30.1360.40">
    <property type="match status" value="1"/>
</dbReference>
<evidence type="ECO:0000313" key="6">
    <source>
        <dbReference type="EMBL" id="TWT38256.1"/>
    </source>
</evidence>
<dbReference type="GO" id="GO:0043023">
    <property type="term" value="F:ribosomal large subunit binding"/>
    <property type="evidence" value="ECO:0007669"/>
    <property type="project" value="TreeGrafter"/>
</dbReference>
<dbReference type="NCBIfam" id="TIGR00496">
    <property type="entry name" value="frr"/>
    <property type="match status" value="1"/>
</dbReference>
<dbReference type="InterPro" id="IPR002661">
    <property type="entry name" value="Ribosome_recyc_fac"/>
</dbReference>
<feature type="domain" description="Ribosome recycling factor" evidence="5">
    <location>
        <begin position="21"/>
        <end position="184"/>
    </location>
</feature>
<comment type="similarity">
    <text evidence="1 3">Belongs to the RRF family.</text>
</comment>
<keyword evidence="3" id="KW-0963">Cytoplasm</keyword>
<keyword evidence="4" id="KW-0175">Coiled coil</keyword>
<keyword evidence="2 3" id="KW-0648">Protein biosynthesis</keyword>
<dbReference type="PANTHER" id="PTHR20982">
    <property type="entry name" value="RIBOSOME RECYCLING FACTOR"/>
    <property type="match status" value="1"/>
</dbReference>
<comment type="caution">
    <text evidence="6">The sequence shown here is derived from an EMBL/GenBank/DDBJ whole genome shotgun (WGS) entry which is preliminary data.</text>
</comment>
<dbReference type="Gene3D" id="1.10.132.20">
    <property type="entry name" value="Ribosome-recycling factor"/>
    <property type="match status" value="1"/>
</dbReference>
<dbReference type="Pfam" id="PF01765">
    <property type="entry name" value="RRF"/>
    <property type="match status" value="1"/>
</dbReference>
<name>A0A5C5VI32_9BACT</name>
<evidence type="ECO:0000256" key="2">
    <source>
        <dbReference type="ARBA" id="ARBA00022917"/>
    </source>
</evidence>
<keyword evidence="7" id="KW-1185">Reference proteome</keyword>
<evidence type="ECO:0000256" key="3">
    <source>
        <dbReference type="HAMAP-Rule" id="MF_00040"/>
    </source>
</evidence>
<dbReference type="GO" id="GO:0005737">
    <property type="term" value="C:cytoplasm"/>
    <property type="evidence" value="ECO:0007669"/>
    <property type="project" value="UniProtKB-SubCell"/>
</dbReference>
<dbReference type="FunFam" id="3.30.1360.40:FF:000001">
    <property type="entry name" value="Ribosome-recycling factor"/>
    <property type="match status" value="1"/>
</dbReference>
<sequence length="186" mass="20536">MSVDEVLMDAEERMEKAVARLKNDLTGIRTGRANPGMVDSLKAEVYGSPTPIKQIASVSAPEPQQLVIRPFDPGTIKDIEKGIIASDLGLAPQSDGKVIRLNIPALSGDVRKKMVARTKELSEESKVSIRNVRRDANKALDQLEKDKELSEDECKTYKDDIQELTNKFEGQASELAKTKEAEVLDE</sequence>
<evidence type="ECO:0000313" key="7">
    <source>
        <dbReference type="Proteomes" id="UP000316714"/>
    </source>
</evidence>
<dbReference type="SUPFAM" id="SSF55194">
    <property type="entry name" value="Ribosome recycling factor, RRF"/>
    <property type="match status" value="1"/>
</dbReference>
<dbReference type="HAMAP" id="MF_00040">
    <property type="entry name" value="RRF"/>
    <property type="match status" value="1"/>
</dbReference>
<reference evidence="6 7" key="1">
    <citation type="submission" date="2019-02" db="EMBL/GenBank/DDBJ databases">
        <title>Deep-cultivation of Planctomycetes and their phenomic and genomic characterization uncovers novel biology.</title>
        <authorList>
            <person name="Wiegand S."/>
            <person name="Jogler M."/>
            <person name="Boedeker C."/>
            <person name="Pinto D."/>
            <person name="Vollmers J."/>
            <person name="Rivas-Marin E."/>
            <person name="Kohn T."/>
            <person name="Peeters S.H."/>
            <person name="Heuer A."/>
            <person name="Rast P."/>
            <person name="Oberbeckmann S."/>
            <person name="Bunk B."/>
            <person name="Jeske O."/>
            <person name="Meyerdierks A."/>
            <person name="Storesund J.E."/>
            <person name="Kallscheuer N."/>
            <person name="Luecker S."/>
            <person name="Lage O.M."/>
            <person name="Pohl T."/>
            <person name="Merkel B.J."/>
            <person name="Hornburger P."/>
            <person name="Mueller R.-W."/>
            <person name="Bruemmer F."/>
            <person name="Labrenz M."/>
            <person name="Spormann A.M."/>
            <person name="Op Den Camp H."/>
            <person name="Overmann J."/>
            <person name="Amann R."/>
            <person name="Jetten M.S.M."/>
            <person name="Mascher T."/>
            <person name="Medema M.H."/>
            <person name="Devos D.P."/>
            <person name="Kaster A.-K."/>
            <person name="Ovreas L."/>
            <person name="Rohde M."/>
            <person name="Galperin M.Y."/>
            <person name="Jogler C."/>
        </authorList>
    </citation>
    <scope>NUCLEOTIDE SEQUENCE [LARGE SCALE GENOMIC DNA]</scope>
    <source>
        <strain evidence="6 7">KOR34</strain>
    </source>
</reference>
<dbReference type="PANTHER" id="PTHR20982:SF3">
    <property type="entry name" value="MITOCHONDRIAL RIBOSOME RECYCLING FACTOR PSEUDO 1"/>
    <property type="match status" value="1"/>
</dbReference>
<dbReference type="InterPro" id="IPR036191">
    <property type="entry name" value="RRF_sf"/>
</dbReference>
<evidence type="ECO:0000259" key="5">
    <source>
        <dbReference type="Pfam" id="PF01765"/>
    </source>
</evidence>
<evidence type="ECO:0000256" key="4">
    <source>
        <dbReference type="SAM" id="Coils"/>
    </source>
</evidence>
<dbReference type="EMBL" id="SIHJ01000001">
    <property type="protein sequence ID" value="TWT38256.1"/>
    <property type="molecule type" value="Genomic_DNA"/>
</dbReference>
<accession>A0A5C5VI32</accession>
<dbReference type="AlphaFoldDB" id="A0A5C5VI32"/>
<organism evidence="6 7">
    <name type="scientific">Posidoniimonas corsicana</name>
    <dbReference type="NCBI Taxonomy" id="1938618"/>
    <lineage>
        <taxon>Bacteria</taxon>
        <taxon>Pseudomonadati</taxon>
        <taxon>Planctomycetota</taxon>
        <taxon>Planctomycetia</taxon>
        <taxon>Pirellulales</taxon>
        <taxon>Lacipirellulaceae</taxon>
        <taxon>Posidoniimonas</taxon>
    </lineage>
</organism>
<dbReference type="GO" id="GO:0006415">
    <property type="term" value="P:translational termination"/>
    <property type="evidence" value="ECO:0007669"/>
    <property type="project" value="UniProtKB-UniRule"/>
</dbReference>
<feature type="coiled-coil region" evidence="4">
    <location>
        <begin position="126"/>
        <end position="181"/>
    </location>
</feature>
<gene>
    <name evidence="3 6" type="primary">frr</name>
    <name evidence="6" type="ORF">KOR34_32250</name>
</gene>
<dbReference type="OrthoDB" id="9804006at2"/>
<dbReference type="CDD" id="cd00520">
    <property type="entry name" value="RRF"/>
    <property type="match status" value="1"/>
</dbReference>
<evidence type="ECO:0000256" key="1">
    <source>
        <dbReference type="ARBA" id="ARBA00005912"/>
    </source>
</evidence>
<proteinExistence type="inferred from homology"/>
<dbReference type="Proteomes" id="UP000316714">
    <property type="component" value="Unassembled WGS sequence"/>
</dbReference>
<dbReference type="InterPro" id="IPR023584">
    <property type="entry name" value="Ribosome_recyc_fac_dom"/>
</dbReference>
<comment type="subcellular location">
    <subcellularLocation>
        <location evidence="3">Cytoplasm</location>
    </subcellularLocation>
</comment>
<comment type="function">
    <text evidence="3">Responsible for the release of ribosomes from messenger RNA at the termination of protein biosynthesis. May increase the efficiency of translation by recycling ribosomes from one round of translation to another.</text>
</comment>
<dbReference type="RefSeq" id="WP_146565654.1">
    <property type="nucleotide sequence ID" value="NZ_SIHJ01000001.1"/>
</dbReference>